<dbReference type="EMBL" id="JABXXO010000001">
    <property type="protein sequence ID" value="KAF7784332.1"/>
    <property type="molecule type" value="Genomic_DNA"/>
</dbReference>
<dbReference type="SUPFAM" id="SSF57959">
    <property type="entry name" value="Leucine zipper domain"/>
    <property type="match status" value="1"/>
</dbReference>
<dbReference type="PROSITE" id="PS00036">
    <property type="entry name" value="BZIP_BASIC"/>
    <property type="match status" value="1"/>
</dbReference>
<dbReference type="Gene3D" id="1.20.5.170">
    <property type="match status" value="1"/>
</dbReference>
<dbReference type="GO" id="GO:0001228">
    <property type="term" value="F:DNA-binding transcription activator activity, RNA polymerase II-specific"/>
    <property type="evidence" value="ECO:0007669"/>
    <property type="project" value="TreeGrafter"/>
</dbReference>
<protein>
    <recommendedName>
        <fullName evidence="4">BZIP domain-containing protein</fullName>
    </recommendedName>
</protein>
<sequence>MLLLAADPLLVILTMPKSPRASPSFANVKSTPDNPVSRLSDIALRKKKNADAQAAFRARRANYIATLEETVTSLESVVLQLQDSWRESRTELQDARQELLRLQHHCRERDRFWRDLWENRRGGPTPDADDIASSPSFSPVHVHPNGLGSQIQNSQLGPYTLDGMTYRTSEDTPSQPPYASQQDFSTTVPNPLPFNDGDVSGDASHCLGQRVEKMTYVPRFPNDDSKLALDSRSLSPTSTPSSSSSTSIPSASYPYTFPDPAFTQDTFRRPSHGAEMTLHGGTADVSVIPGADAIRYRLGNRQPMSMTDRPMLPQTRPGSANESQHERGSSDAAPALSCTVAVIKAQAFGALRRTRTRTKKSTETASRVAHDVLEARGIGVGSRQRASEDDEFDLTS</sequence>
<feature type="domain" description="BZIP" evidence="4">
    <location>
        <begin position="45"/>
        <end position="59"/>
    </location>
</feature>
<comment type="caution">
    <text evidence="5">The sequence shown here is derived from an EMBL/GenBank/DDBJ whole genome shotgun (WGS) entry which is preliminary data.</text>
</comment>
<dbReference type="AlphaFoldDB" id="A0A8H7KL39"/>
<feature type="region of interest" description="Disordered" evidence="3">
    <location>
        <begin position="219"/>
        <end position="252"/>
    </location>
</feature>
<evidence type="ECO:0000313" key="5">
    <source>
        <dbReference type="EMBL" id="KAF7784332.1"/>
    </source>
</evidence>
<evidence type="ECO:0000256" key="3">
    <source>
        <dbReference type="SAM" id="MobiDB-lite"/>
    </source>
</evidence>
<feature type="compositionally biased region" description="Polar residues" evidence="3">
    <location>
        <begin position="171"/>
        <end position="189"/>
    </location>
</feature>
<dbReference type="Proteomes" id="UP000629468">
    <property type="component" value="Unassembled WGS sequence"/>
</dbReference>
<feature type="region of interest" description="Disordered" evidence="3">
    <location>
        <begin position="300"/>
        <end position="333"/>
    </location>
</feature>
<proteinExistence type="predicted"/>
<gene>
    <name evidence="5" type="ORF">Agabi119p4_497</name>
</gene>
<organism evidence="5 6">
    <name type="scientific">Agaricus bisporus var. burnettii</name>
    <dbReference type="NCBI Taxonomy" id="192524"/>
    <lineage>
        <taxon>Eukaryota</taxon>
        <taxon>Fungi</taxon>
        <taxon>Dikarya</taxon>
        <taxon>Basidiomycota</taxon>
        <taxon>Agaricomycotina</taxon>
        <taxon>Agaricomycetes</taxon>
        <taxon>Agaricomycetidae</taxon>
        <taxon>Agaricales</taxon>
        <taxon>Agaricineae</taxon>
        <taxon>Agaricaceae</taxon>
        <taxon>Agaricus</taxon>
    </lineage>
</organism>
<dbReference type="InterPro" id="IPR050936">
    <property type="entry name" value="AP-1-like"/>
</dbReference>
<dbReference type="InterPro" id="IPR004827">
    <property type="entry name" value="bZIP"/>
</dbReference>
<feature type="region of interest" description="Disordered" evidence="3">
    <location>
        <begin position="376"/>
        <end position="396"/>
    </location>
</feature>
<feature type="region of interest" description="Disordered" evidence="3">
    <location>
        <begin position="162"/>
        <end position="204"/>
    </location>
</feature>
<dbReference type="InterPro" id="IPR046347">
    <property type="entry name" value="bZIP_sf"/>
</dbReference>
<dbReference type="PANTHER" id="PTHR40621:SF6">
    <property type="entry name" value="AP-1-LIKE TRANSCRIPTION FACTOR YAP1-RELATED"/>
    <property type="match status" value="1"/>
</dbReference>
<keyword evidence="2" id="KW-0539">Nucleus</keyword>
<evidence type="ECO:0000256" key="2">
    <source>
        <dbReference type="ARBA" id="ARBA00023242"/>
    </source>
</evidence>
<dbReference type="GO" id="GO:0000976">
    <property type="term" value="F:transcription cis-regulatory region binding"/>
    <property type="evidence" value="ECO:0007669"/>
    <property type="project" value="InterPro"/>
</dbReference>
<reference evidence="5 6" key="1">
    <citation type="journal article" name="Sci. Rep.">
        <title>Telomere-to-telomere assembled and centromere annotated genomes of the two main subspecies of the button mushroom Agaricus bisporus reveal especially polymorphic chromosome ends.</title>
        <authorList>
            <person name="Sonnenberg A.S.M."/>
            <person name="Sedaghat-Telgerd N."/>
            <person name="Lavrijssen B."/>
            <person name="Ohm R.A."/>
            <person name="Hendrickx P.M."/>
            <person name="Scholtmeijer K."/>
            <person name="Baars J.J.P."/>
            <person name="van Peer A."/>
        </authorList>
    </citation>
    <scope>NUCLEOTIDE SEQUENCE [LARGE SCALE GENOMIC DNA]</scope>
    <source>
        <strain evidence="5 6">H119_p4</strain>
    </source>
</reference>
<comment type="subcellular location">
    <subcellularLocation>
        <location evidence="1">Nucleus</location>
    </subcellularLocation>
</comment>
<accession>A0A8H7KL39</accession>
<name>A0A8H7KL39_AGABI</name>
<dbReference type="GO" id="GO:0090575">
    <property type="term" value="C:RNA polymerase II transcription regulator complex"/>
    <property type="evidence" value="ECO:0007669"/>
    <property type="project" value="TreeGrafter"/>
</dbReference>
<evidence type="ECO:0000256" key="1">
    <source>
        <dbReference type="ARBA" id="ARBA00004123"/>
    </source>
</evidence>
<dbReference type="PANTHER" id="PTHR40621">
    <property type="entry name" value="TRANSCRIPTION FACTOR KAPC-RELATED"/>
    <property type="match status" value="1"/>
</dbReference>
<evidence type="ECO:0000313" key="6">
    <source>
        <dbReference type="Proteomes" id="UP000629468"/>
    </source>
</evidence>
<evidence type="ECO:0000259" key="4">
    <source>
        <dbReference type="PROSITE" id="PS00036"/>
    </source>
</evidence>
<feature type="compositionally biased region" description="Low complexity" evidence="3">
    <location>
        <begin position="231"/>
        <end position="252"/>
    </location>
</feature>